<proteinExistence type="predicted"/>
<evidence type="ECO:0008006" key="3">
    <source>
        <dbReference type="Google" id="ProtNLM"/>
    </source>
</evidence>
<dbReference type="SUPFAM" id="SSF52047">
    <property type="entry name" value="RNI-like"/>
    <property type="match status" value="1"/>
</dbReference>
<evidence type="ECO:0000313" key="1">
    <source>
        <dbReference type="EMBL" id="KDR70945.1"/>
    </source>
</evidence>
<dbReference type="AlphaFoldDB" id="A0A067SJ58"/>
<organism evidence="1 2">
    <name type="scientific">Galerina marginata (strain CBS 339.88)</name>
    <dbReference type="NCBI Taxonomy" id="685588"/>
    <lineage>
        <taxon>Eukaryota</taxon>
        <taxon>Fungi</taxon>
        <taxon>Dikarya</taxon>
        <taxon>Basidiomycota</taxon>
        <taxon>Agaricomycotina</taxon>
        <taxon>Agaricomycetes</taxon>
        <taxon>Agaricomycetidae</taxon>
        <taxon>Agaricales</taxon>
        <taxon>Agaricineae</taxon>
        <taxon>Strophariaceae</taxon>
        <taxon>Galerina</taxon>
    </lineage>
</organism>
<dbReference type="EMBL" id="KL142395">
    <property type="protein sequence ID" value="KDR70945.1"/>
    <property type="molecule type" value="Genomic_DNA"/>
</dbReference>
<dbReference type="Proteomes" id="UP000027222">
    <property type="component" value="Unassembled WGS sequence"/>
</dbReference>
<sequence>MASILSLPPETIYEIGLQLESSDNRNLRLTCHQICVAVESLALSKLFIDINKDSLHVTLGQLKEFATRSTRSIDYIRTVVVYNSLKSDQEHRDGHSPDIPLFAEDIQTLHSHFSSLVTSNVRSLLWFTNPADSGQFMNIVIQYATRQCITDFSLDLTAGCHPLFPVALLSMQNLEKLHYKTTSKLNRNLLFMMSRALSKVIRRSPHLSHLAIDTGHFLASTDAPSLHDILPAISEEPPIPMKTLSLRNLRTLLDESTLHHLRSLESLSIHFNLPTPTNGSLMPQIWNTLRTESIHLTRVDVNLTDVDDAFLDYLLSCKDLRELILDNSARLWSRNQLNAVGHRFFGEVLPKISGPLEVLHIETICLGAWCFGELNASAIAQCKELRELTVSIVDTIQIHSQATLVLLDQTTSQLPKLHYLRKVDVSTVPQIG</sequence>
<protein>
    <recommendedName>
        <fullName evidence="3">F-box domain-containing protein</fullName>
    </recommendedName>
</protein>
<evidence type="ECO:0000313" key="2">
    <source>
        <dbReference type="Proteomes" id="UP000027222"/>
    </source>
</evidence>
<gene>
    <name evidence="1" type="ORF">GALMADRAFT_254552</name>
</gene>
<accession>A0A067SJ58</accession>
<dbReference type="HOGENOM" id="CLU_634671_0_0_1"/>
<keyword evidence="2" id="KW-1185">Reference proteome</keyword>
<dbReference type="OrthoDB" id="3541472at2759"/>
<name>A0A067SJ58_GALM3</name>
<reference evidence="2" key="1">
    <citation type="journal article" date="2014" name="Proc. Natl. Acad. Sci. U.S.A.">
        <title>Extensive sampling of basidiomycete genomes demonstrates inadequacy of the white-rot/brown-rot paradigm for wood decay fungi.</title>
        <authorList>
            <person name="Riley R."/>
            <person name="Salamov A.A."/>
            <person name="Brown D.W."/>
            <person name="Nagy L.G."/>
            <person name="Floudas D."/>
            <person name="Held B.W."/>
            <person name="Levasseur A."/>
            <person name="Lombard V."/>
            <person name="Morin E."/>
            <person name="Otillar R."/>
            <person name="Lindquist E.A."/>
            <person name="Sun H."/>
            <person name="LaButti K.M."/>
            <person name="Schmutz J."/>
            <person name="Jabbour D."/>
            <person name="Luo H."/>
            <person name="Baker S.E."/>
            <person name="Pisabarro A.G."/>
            <person name="Walton J.D."/>
            <person name="Blanchette R.A."/>
            <person name="Henrissat B."/>
            <person name="Martin F."/>
            <person name="Cullen D."/>
            <person name="Hibbett D.S."/>
            <person name="Grigoriev I.V."/>
        </authorList>
    </citation>
    <scope>NUCLEOTIDE SEQUENCE [LARGE SCALE GENOMIC DNA]</scope>
    <source>
        <strain evidence="2">CBS 339.88</strain>
    </source>
</reference>
<dbReference type="STRING" id="685588.A0A067SJ58"/>